<name>A0A150H2A9_GONPE</name>
<keyword evidence="3" id="KW-0539">Nucleus</keyword>
<feature type="region of interest" description="Disordered" evidence="4">
    <location>
        <begin position="162"/>
        <end position="223"/>
    </location>
</feature>
<feature type="domain" description="Tudor" evidence="5">
    <location>
        <begin position="545"/>
        <end position="604"/>
    </location>
</feature>
<organism evidence="6 7">
    <name type="scientific">Gonium pectorale</name>
    <name type="common">Green alga</name>
    <dbReference type="NCBI Taxonomy" id="33097"/>
    <lineage>
        <taxon>Eukaryota</taxon>
        <taxon>Viridiplantae</taxon>
        <taxon>Chlorophyta</taxon>
        <taxon>core chlorophytes</taxon>
        <taxon>Chlorophyceae</taxon>
        <taxon>CS clade</taxon>
        <taxon>Chlamydomonadales</taxon>
        <taxon>Volvocaceae</taxon>
        <taxon>Gonium</taxon>
    </lineage>
</organism>
<proteinExistence type="inferred from homology"/>
<dbReference type="GO" id="GO:0042023">
    <property type="term" value="P:DNA endoreduplication"/>
    <property type="evidence" value="ECO:0007669"/>
    <property type="project" value="InterPro"/>
</dbReference>
<dbReference type="OrthoDB" id="79171at2759"/>
<dbReference type="PANTHER" id="PTHR34810">
    <property type="entry name" value="DNA-BINDING PROTEIN BIN4"/>
    <property type="match status" value="1"/>
</dbReference>
<keyword evidence="7" id="KW-1185">Reference proteome</keyword>
<dbReference type="STRING" id="33097.A0A150H2A9"/>
<dbReference type="EMBL" id="LSYV01000002">
    <property type="protein sequence ID" value="KXZ56279.1"/>
    <property type="molecule type" value="Genomic_DNA"/>
</dbReference>
<dbReference type="Pfam" id="PF06003">
    <property type="entry name" value="SMN_Tudor"/>
    <property type="match status" value="1"/>
</dbReference>
<dbReference type="GO" id="GO:0005737">
    <property type="term" value="C:cytoplasm"/>
    <property type="evidence" value="ECO:0007669"/>
    <property type="project" value="InterPro"/>
</dbReference>
<evidence type="ECO:0000313" key="6">
    <source>
        <dbReference type="EMBL" id="KXZ56279.1"/>
    </source>
</evidence>
<dbReference type="PANTHER" id="PTHR34810:SF1">
    <property type="entry name" value="DNA-BINDING PROTEIN BIN4"/>
    <property type="match status" value="1"/>
</dbReference>
<dbReference type="SUPFAM" id="SSF63748">
    <property type="entry name" value="Tudor/PWWP/MBT"/>
    <property type="match status" value="1"/>
</dbReference>
<dbReference type="InterPro" id="IPR002999">
    <property type="entry name" value="Tudor"/>
</dbReference>
<dbReference type="GO" id="GO:0006397">
    <property type="term" value="P:mRNA processing"/>
    <property type="evidence" value="ECO:0007669"/>
    <property type="project" value="InterPro"/>
</dbReference>
<comment type="similarity">
    <text evidence="2">Belongs to the SMN family.</text>
</comment>
<dbReference type="InterPro" id="IPR033246">
    <property type="entry name" value="BIN4"/>
</dbReference>
<dbReference type="GO" id="GO:0015030">
    <property type="term" value="C:Cajal body"/>
    <property type="evidence" value="ECO:0007669"/>
    <property type="project" value="UniProtKB-SubCell"/>
</dbReference>
<dbReference type="GO" id="GO:0051276">
    <property type="term" value="P:chromosome organization"/>
    <property type="evidence" value="ECO:0007669"/>
    <property type="project" value="TreeGrafter"/>
</dbReference>
<dbReference type="GO" id="GO:0003690">
    <property type="term" value="F:double-stranded DNA binding"/>
    <property type="evidence" value="ECO:0007669"/>
    <property type="project" value="InterPro"/>
</dbReference>
<dbReference type="GO" id="GO:0009330">
    <property type="term" value="C:DNA topoisomerase type II (double strand cut, ATP-hydrolyzing) complex"/>
    <property type="evidence" value="ECO:0007669"/>
    <property type="project" value="InterPro"/>
</dbReference>
<evidence type="ECO:0000256" key="1">
    <source>
        <dbReference type="ARBA" id="ARBA00004408"/>
    </source>
</evidence>
<dbReference type="Gene3D" id="2.30.30.140">
    <property type="match status" value="1"/>
</dbReference>
<evidence type="ECO:0000256" key="4">
    <source>
        <dbReference type="SAM" id="MobiDB-lite"/>
    </source>
</evidence>
<evidence type="ECO:0000256" key="2">
    <source>
        <dbReference type="ARBA" id="ARBA00005371"/>
    </source>
</evidence>
<protein>
    <recommendedName>
        <fullName evidence="5">Tudor domain-containing protein</fullName>
    </recommendedName>
</protein>
<dbReference type="AlphaFoldDB" id="A0A150H2A9"/>
<dbReference type="InterPro" id="IPR010304">
    <property type="entry name" value="SMN_Tudor"/>
</dbReference>
<evidence type="ECO:0000256" key="3">
    <source>
        <dbReference type="ARBA" id="ARBA00023242"/>
    </source>
</evidence>
<reference evidence="7" key="1">
    <citation type="journal article" date="2016" name="Nat. Commun.">
        <title>The Gonium pectorale genome demonstrates co-option of cell cycle regulation during the evolution of multicellularity.</title>
        <authorList>
            <person name="Hanschen E.R."/>
            <person name="Marriage T.N."/>
            <person name="Ferris P.J."/>
            <person name="Hamaji T."/>
            <person name="Toyoda A."/>
            <person name="Fujiyama A."/>
            <person name="Neme R."/>
            <person name="Noguchi H."/>
            <person name="Minakuchi Y."/>
            <person name="Suzuki M."/>
            <person name="Kawai-Toyooka H."/>
            <person name="Smith D.R."/>
            <person name="Sparks H."/>
            <person name="Anderson J."/>
            <person name="Bakaric R."/>
            <person name="Luria V."/>
            <person name="Karger A."/>
            <person name="Kirschner M.W."/>
            <person name="Durand P.M."/>
            <person name="Michod R.E."/>
            <person name="Nozaki H."/>
            <person name="Olson B.J."/>
        </authorList>
    </citation>
    <scope>NUCLEOTIDE SEQUENCE [LARGE SCALE GENOMIC DNA]</scope>
    <source>
        <strain evidence="7">NIES-2863</strain>
    </source>
</reference>
<evidence type="ECO:0000259" key="5">
    <source>
        <dbReference type="PROSITE" id="PS50304"/>
    </source>
</evidence>
<dbReference type="SMART" id="SM00333">
    <property type="entry name" value="TUDOR"/>
    <property type="match status" value="1"/>
</dbReference>
<evidence type="ECO:0000313" key="7">
    <source>
        <dbReference type="Proteomes" id="UP000075714"/>
    </source>
</evidence>
<feature type="region of interest" description="Disordered" evidence="4">
    <location>
        <begin position="711"/>
        <end position="732"/>
    </location>
</feature>
<sequence>MPSQLPDGTQPAAAGGGVAAGVSGPIPIMLPEKLNRNKVLMELPPPPSGSDGHGHGVADLSGDAGAVGRVIVLAGGKGAAGGSCSGSEVQLQVDLKGVVYNAWVLPLAGSAMVLNIGPTEAKVESLFNDFIRLREAPDQFGVQQDGGELAYLLDGGDDNYQIGEEGEGEDAAAKPAKGAKKGKPERKAKADKPKAKKAGGKAAGKAGKGDKAPRKTKAAGAGVGTGAGKAGKIKLSLGEESLGPYLVEQMEARILKLLPVDGLEDPRVGEQLWYGLAMSKYGWSRGLMEELKTRTVDAMLEWEDKKALVQVLIHMATQRVTLEPIQKERLAHVIASMLSDEEDVIRGGNGISYSASSLALPLSEATTKQLFHIFDTAPIVLLSTWQRGKRKELAGHMVSCVRLGYQPTAEEVLNQYGRIQGIGGDWNPEDFSWTTYALAMCRNFQPPPELLGMVIQLTEELLRDALEQQRQALSAGAAEASTSAAVAAALPGVVDAAAAGPSGGPVARIVTPPELNLPAILPSSVAEQIRRAQVRAALTGQAPAQWAIGAQCQAVYSADGEYYDAVVEGLSEAGNFIVVFEGYGNKEEVGLTGIRPRPGADEGYKGVAAPKRKRVEEEPMVTEIPKWLAIKETDDEKTRARKKKLLKSLKSKIRFQNMDLAQKQKQDSWQSFLKGKGSKKKTGFLTGAIKKSSIFSVPEGLVGSKVGVVGSGRGMTDYSKKQRHEFDEADDD</sequence>
<comment type="subcellular location">
    <subcellularLocation>
        <location evidence="1">Nucleus</location>
        <location evidence="1">Cajal body</location>
    </subcellularLocation>
</comment>
<comment type="caution">
    <text evidence="6">The sequence shown here is derived from an EMBL/GenBank/DDBJ whole genome shotgun (WGS) entry which is preliminary data.</text>
</comment>
<dbReference type="PROSITE" id="PS50304">
    <property type="entry name" value="TUDOR"/>
    <property type="match status" value="1"/>
</dbReference>
<dbReference type="Proteomes" id="UP000075714">
    <property type="component" value="Unassembled WGS sequence"/>
</dbReference>
<dbReference type="GO" id="GO:0003723">
    <property type="term" value="F:RNA binding"/>
    <property type="evidence" value="ECO:0007669"/>
    <property type="project" value="InterPro"/>
</dbReference>
<accession>A0A150H2A9</accession>
<gene>
    <name evidence="6" type="ORF">GPECTOR_1g244</name>
</gene>